<organism evidence="11 12">
    <name type="scientific">Physocladia obscura</name>
    <dbReference type="NCBI Taxonomy" id="109957"/>
    <lineage>
        <taxon>Eukaryota</taxon>
        <taxon>Fungi</taxon>
        <taxon>Fungi incertae sedis</taxon>
        <taxon>Chytridiomycota</taxon>
        <taxon>Chytridiomycota incertae sedis</taxon>
        <taxon>Chytridiomycetes</taxon>
        <taxon>Chytridiales</taxon>
        <taxon>Chytriomycetaceae</taxon>
        <taxon>Physocladia</taxon>
    </lineage>
</organism>
<evidence type="ECO:0000256" key="9">
    <source>
        <dbReference type="SAM" id="MobiDB-lite"/>
    </source>
</evidence>
<evidence type="ECO:0000313" key="11">
    <source>
        <dbReference type="EMBL" id="KAJ3124316.1"/>
    </source>
</evidence>
<reference evidence="11" key="1">
    <citation type="submission" date="2020-05" db="EMBL/GenBank/DDBJ databases">
        <title>Phylogenomic resolution of chytrid fungi.</title>
        <authorList>
            <person name="Stajich J.E."/>
            <person name="Amses K."/>
            <person name="Simmons R."/>
            <person name="Seto K."/>
            <person name="Myers J."/>
            <person name="Bonds A."/>
            <person name="Quandt C.A."/>
            <person name="Barry K."/>
            <person name="Liu P."/>
            <person name="Grigoriev I."/>
            <person name="Longcore J.E."/>
            <person name="James T.Y."/>
        </authorList>
    </citation>
    <scope>NUCLEOTIDE SEQUENCE</scope>
    <source>
        <strain evidence="11">JEL0513</strain>
    </source>
</reference>
<dbReference type="GO" id="GO:0005737">
    <property type="term" value="C:cytoplasm"/>
    <property type="evidence" value="ECO:0007669"/>
    <property type="project" value="TreeGrafter"/>
</dbReference>
<dbReference type="Proteomes" id="UP001211907">
    <property type="component" value="Unassembled WGS sequence"/>
</dbReference>
<dbReference type="Gene3D" id="3.40.532.10">
    <property type="entry name" value="Peptidase C12, ubiquitin carboxyl-terminal hydrolase"/>
    <property type="match status" value="1"/>
</dbReference>
<evidence type="ECO:0000313" key="12">
    <source>
        <dbReference type="Proteomes" id="UP001211907"/>
    </source>
</evidence>
<dbReference type="PROSITE" id="PS52048">
    <property type="entry name" value="UCH_DOMAIN"/>
    <property type="match status" value="1"/>
</dbReference>
<evidence type="ECO:0000256" key="4">
    <source>
        <dbReference type="ARBA" id="ARBA00022786"/>
    </source>
</evidence>
<comment type="similarity">
    <text evidence="2 7 8">Belongs to the peptidase C12 family.</text>
</comment>
<evidence type="ECO:0000256" key="1">
    <source>
        <dbReference type="ARBA" id="ARBA00000707"/>
    </source>
</evidence>
<dbReference type="Pfam" id="PF11901">
    <property type="entry name" value="DM9"/>
    <property type="match status" value="1"/>
</dbReference>
<gene>
    <name evidence="11" type="primary">UCHL3</name>
    <name evidence="11" type="ORF">HK100_011275</name>
</gene>
<keyword evidence="3 7" id="KW-0645">Protease</keyword>
<dbReference type="EMBL" id="JADGJH010000679">
    <property type="protein sequence ID" value="KAJ3124316.1"/>
    <property type="molecule type" value="Genomic_DNA"/>
</dbReference>
<sequence>MYKKYRKSTANITHRKLEALDTVLFCGNDPVSSFISKVESVFVVPSLGSKQRFHKLWTHSERVAAGLPGGQQAVLVRVDTVRKHTGNLRVLADIVCGPPGKPDAGVLHRAADPRMGARGGRGGGRCGRAEAEPGRARPATKRPRQHAASLARVLRRPPTLGLPTHTAAAICRRFPGPPSKEIFCSEMVAKLYGQLDVAGFSEDRPPENSKRLEYDEFTPLHLEVADALSGGAAGGSVVYAKLRGRILLDLEEDDSGRKVVIIDSDFQEQSFPFLKITNDNWHPVRNNKLSPFAVPFGYTVDGTPTFISRCQIGETLQIGYTTAKGIMTANWEGLELPIEYDHEVLILADSSEYEWVQSGKLLMGAVPRQAISGGCDAYGNQHYIARTRLMDPGSLGLGALVIGRVAPSLGGARFTHAGKEVSKYGDYEVLCKRTHFLDRVFFGLGAEHYLVFVVLNEYTAKLGVHLNEGAGFSDVWGLDSESLSFVTRPVRAVLLLFPASSETNNTGTNIGTVVPIVENAAAAAASAPFFIKQTIANACGTIALLHALGNNTTHFPASSPSPLARLLTTLAPLNPLARAHALETADDLEAIHTAVATSQLAQTDTPDAHDDVDLHFVAFVARAGQLWELDGRKDGPVSHGVIADDDDGGDAFLAKTVEVVKQFIARDPDGNNFTVLAFGGQ</sequence>
<dbReference type="FunFam" id="3.40.532.10:FF:000006">
    <property type="entry name" value="Ubiquitin carboxyl-terminal hydrolase"/>
    <property type="match status" value="1"/>
</dbReference>
<feature type="compositionally biased region" description="Gly residues" evidence="9">
    <location>
        <begin position="117"/>
        <end position="126"/>
    </location>
</feature>
<dbReference type="GO" id="GO:0006511">
    <property type="term" value="P:ubiquitin-dependent protein catabolic process"/>
    <property type="evidence" value="ECO:0007669"/>
    <property type="project" value="UniProtKB-UniRule"/>
</dbReference>
<dbReference type="InterPro" id="IPR001578">
    <property type="entry name" value="Peptidase_C12_UCH"/>
</dbReference>
<dbReference type="Pfam" id="PF01088">
    <property type="entry name" value="Peptidase_C12"/>
    <property type="match status" value="1"/>
</dbReference>
<dbReference type="SUPFAM" id="SSF54001">
    <property type="entry name" value="Cysteine proteinases"/>
    <property type="match status" value="1"/>
</dbReference>
<dbReference type="EC" id="3.4.19.12" evidence="8"/>
<name>A0AAD5T1L8_9FUNG</name>
<proteinExistence type="inferred from homology"/>
<evidence type="ECO:0000256" key="3">
    <source>
        <dbReference type="ARBA" id="ARBA00022670"/>
    </source>
</evidence>
<evidence type="ECO:0000256" key="8">
    <source>
        <dbReference type="RuleBase" id="RU361215"/>
    </source>
</evidence>
<protein>
    <recommendedName>
        <fullName evidence="8">Ubiquitin carboxyl-terminal hydrolase</fullName>
        <ecNumber evidence="8">3.4.19.12</ecNumber>
    </recommendedName>
</protein>
<evidence type="ECO:0000259" key="10">
    <source>
        <dbReference type="PROSITE" id="PS52048"/>
    </source>
</evidence>
<accession>A0AAD5T1L8</accession>
<dbReference type="GO" id="GO:0004843">
    <property type="term" value="F:cysteine-type deubiquitinase activity"/>
    <property type="evidence" value="ECO:0007669"/>
    <property type="project" value="UniProtKB-UniRule"/>
</dbReference>
<keyword evidence="5 7" id="KW-0378">Hydrolase</keyword>
<evidence type="ECO:0000256" key="2">
    <source>
        <dbReference type="ARBA" id="ARBA00009326"/>
    </source>
</evidence>
<evidence type="ECO:0000256" key="5">
    <source>
        <dbReference type="ARBA" id="ARBA00022801"/>
    </source>
</evidence>
<dbReference type="InterPro" id="IPR036959">
    <property type="entry name" value="Peptidase_C12_UCH_sf"/>
</dbReference>
<dbReference type="PANTHER" id="PTHR10589:SF17">
    <property type="entry name" value="UBIQUITIN CARBOXYL-TERMINAL HYDROLASE"/>
    <property type="match status" value="1"/>
</dbReference>
<dbReference type="PRINTS" id="PR00707">
    <property type="entry name" value="UBCTHYDRLASE"/>
</dbReference>
<evidence type="ECO:0000256" key="7">
    <source>
        <dbReference type="PROSITE-ProRule" id="PRU01393"/>
    </source>
</evidence>
<dbReference type="SMART" id="SM00696">
    <property type="entry name" value="DM9"/>
    <property type="match status" value="2"/>
</dbReference>
<dbReference type="InterPro" id="IPR006616">
    <property type="entry name" value="DM9_repeat"/>
</dbReference>
<feature type="active site" description="Nucleophile" evidence="7">
    <location>
        <position position="539"/>
    </location>
</feature>
<comment type="caution">
    <text evidence="11">The sequence shown here is derived from an EMBL/GenBank/DDBJ whole genome shotgun (WGS) entry which is preliminary data.</text>
</comment>
<feature type="active site" description="Proton donor" evidence="7">
    <location>
        <position position="615"/>
    </location>
</feature>
<dbReference type="AlphaFoldDB" id="A0AAD5T1L8"/>
<feature type="domain" description="UCH catalytic" evidence="10">
    <location>
        <begin position="440"/>
        <end position="680"/>
    </location>
</feature>
<feature type="site" description="Important for enzyme activity" evidence="7">
    <location>
        <position position="630"/>
    </location>
</feature>
<evidence type="ECO:0000256" key="6">
    <source>
        <dbReference type="ARBA" id="ARBA00022807"/>
    </source>
</evidence>
<dbReference type="PANTHER" id="PTHR10589">
    <property type="entry name" value="UBIQUITIN CARBOXYL-TERMINAL HYDROLASE"/>
    <property type="match status" value="1"/>
</dbReference>
<feature type="site" description="Transition state stabilizer" evidence="7">
    <location>
        <position position="533"/>
    </location>
</feature>
<comment type="catalytic activity">
    <reaction evidence="1 7 8">
        <text>Thiol-dependent hydrolysis of ester, thioester, amide, peptide and isopeptide bonds formed by the C-terminal Gly of ubiquitin (a 76-residue protein attached to proteins as an intracellular targeting signal).</text>
        <dbReference type="EC" id="3.4.19.12"/>
    </reaction>
</comment>
<keyword evidence="4 7" id="KW-0833">Ubl conjugation pathway</keyword>
<dbReference type="InterPro" id="IPR038765">
    <property type="entry name" value="Papain-like_cys_pep_sf"/>
</dbReference>
<keyword evidence="12" id="KW-1185">Reference proteome</keyword>
<feature type="region of interest" description="Disordered" evidence="9">
    <location>
        <begin position="113"/>
        <end position="147"/>
    </location>
</feature>
<dbReference type="GO" id="GO:0016579">
    <property type="term" value="P:protein deubiquitination"/>
    <property type="evidence" value="ECO:0007669"/>
    <property type="project" value="TreeGrafter"/>
</dbReference>
<keyword evidence="6 7" id="KW-0788">Thiol protease</keyword>